<accession>A0ABU8T0R4</accession>
<dbReference type="NCBIfam" id="TIGR00027">
    <property type="entry name" value="mthyl_TIGR00027"/>
    <property type="match status" value="1"/>
</dbReference>
<dbReference type="SUPFAM" id="SSF53335">
    <property type="entry name" value="S-adenosyl-L-methionine-dependent methyltransferases"/>
    <property type="match status" value="1"/>
</dbReference>
<dbReference type="RefSeq" id="WP_340285614.1">
    <property type="nucleotide sequence ID" value="NZ_JBBJUP010000001.1"/>
</dbReference>
<keyword evidence="8" id="KW-1185">Reference proteome</keyword>
<evidence type="ECO:0000256" key="4">
    <source>
        <dbReference type="ARBA" id="ARBA00022679"/>
    </source>
</evidence>
<evidence type="ECO:0000256" key="2">
    <source>
        <dbReference type="ARBA" id="ARBA00008138"/>
    </source>
</evidence>
<evidence type="ECO:0000256" key="6">
    <source>
        <dbReference type="RuleBase" id="RU362030"/>
    </source>
</evidence>
<dbReference type="PANTHER" id="PTHR43619">
    <property type="entry name" value="S-ADENOSYL-L-METHIONINE-DEPENDENT METHYLTRANSFERASE YKTD-RELATED"/>
    <property type="match status" value="1"/>
</dbReference>
<dbReference type="EC" id="2.1.1.-" evidence="6"/>
<dbReference type="Gene3D" id="3.40.50.150">
    <property type="entry name" value="Vaccinia Virus protein VP39"/>
    <property type="match status" value="1"/>
</dbReference>
<keyword evidence="5 6" id="KW-0949">S-adenosyl-L-methionine</keyword>
<dbReference type="InterPro" id="IPR011610">
    <property type="entry name" value="SAM_mthyl_Trfase_ML2640-like"/>
</dbReference>
<protein>
    <recommendedName>
        <fullName evidence="6">S-adenosyl-L-methionine-dependent methyltransferase</fullName>
        <ecNumber evidence="6">2.1.1.-</ecNumber>
    </recommendedName>
</protein>
<comment type="function">
    <text evidence="1 6">Exhibits S-adenosyl-L-methionine-dependent methyltransferase activity.</text>
</comment>
<dbReference type="EMBL" id="JBBJUP010000001">
    <property type="protein sequence ID" value="MEJ8277554.1"/>
    <property type="molecule type" value="Genomic_DNA"/>
</dbReference>
<dbReference type="InterPro" id="IPR029063">
    <property type="entry name" value="SAM-dependent_MTases_sf"/>
</dbReference>
<evidence type="ECO:0000313" key="8">
    <source>
        <dbReference type="Proteomes" id="UP001364211"/>
    </source>
</evidence>
<dbReference type="InterPro" id="IPR007213">
    <property type="entry name" value="Ppm1/Ppm2/Tcmp"/>
</dbReference>
<dbReference type="PANTHER" id="PTHR43619:SF2">
    <property type="entry name" value="S-ADENOSYL-L-METHIONINE-DEPENDENT METHYLTRANSFERASES SUPERFAMILY PROTEIN"/>
    <property type="match status" value="1"/>
</dbReference>
<keyword evidence="4 7" id="KW-0808">Transferase</keyword>
<proteinExistence type="inferred from homology"/>
<evidence type="ECO:0000256" key="3">
    <source>
        <dbReference type="ARBA" id="ARBA00022603"/>
    </source>
</evidence>
<reference evidence="7 8" key="1">
    <citation type="submission" date="2024-03" db="EMBL/GenBank/DDBJ databases">
        <title>Draft genome sequence of Pseudonocardia sp. DW16-2.</title>
        <authorList>
            <person name="Duangmal K."/>
        </authorList>
    </citation>
    <scope>NUCLEOTIDE SEQUENCE [LARGE SCALE GENOMIC DNA]</scope>
    <source>
        <strain evidence="7 8">DW16-2</strain>
    </source>
</reference>
<evidence type="ECO:0000313" key="7">
    <source>
        <dbReference type="EMBL" id="MEJ8277554.1"/>
    </source>
</evidence>
<organism evidence="7 8">
    <name type="scientific">Pseudonocardia spirodelae</name>
    <dbReference type="NCBI Taxonomy" id="3133431"/>
    <lineage>
        <taxon>Bacteria</taxon>
        <taxon>Bacillati</taxon>
        <taxon>Actinomycetota</taxon>
        <taxon>Actinomycetes</taxon>
        <taxon>Pseudonocardiales</taxon>
        <taxon>Pseudonocardiaceae</taxon>
        <taxon>Pseudonocardia</taxon>
    </lineage>
</organism>
<comment type="similarity">
    <text evidence="2 6">Belongs to the UPF0677 family.</text>
</comment>
<keyword evidence="3 6" id="KW-0489">Methyltransferase</keyword>
<dbReference type="Pfam" id="PF04072">
    <property type="entry name" value="LCM"/>
    <property type="match status" value="1"/>
</dbReference>
<dbReference type="Proteomes" id="UP001364211">
    <property type="component" value="Unassembled WGS sequence"/>
</dbReference>
<dbReference type="GO" id="GO:0032259">
    <property type="term" value="P:methylation"/>
    <property type="evidence" value="ECO:0007669"/>
    <property type="project" value="UniProtKB-KW"/>
</dbReference>
<comment type="caution">
    <text evidence="7">The sequence shown here is derived from an EMBL/GenBank/DDBJ whole genome shotgun (WGS) entry which is preliminary data.</text>
</comment>
<name>A0ABU8T0R4_9PSEU</name>
<evidence type="ECO:0000256" key="1">
    <source>
        <dbReference type="ARBA" id="ARBA00003907"/>
    </source>
</evidence>
<dbReference type="GO" id="GO:0008168">
    <property type="term" value="F:methyltransferase activity"/>
    <property type="evidence" value="ECO:0007669"/>
    <property type="project" value="UniProtKB-KW"/>
</dbReference>
<sequence length="298" mass="30583">MSAAQPGNVPSGGNSVAGGWDVTRSVGATALAVAAARAAEAERPGPLVVDPFARALVDAAGPDVPLPRGADAGDDWGALVDMMAIRTRVLDAALLAAAADGVRQVVVPATGLDARSHRLPWPGGTTLYGIDQPGVLRHTAGVLGTARARARRVDVPCDLRDDWPAALRAAGFDPARPTAWLVEGLLPYLPPDAEAGLLARIDALSAPGSRVALEAVDLAVADEYLRSDAVREMVAATGCDLGALWDTRRRPPATTVLRAAGWDARERTLGALGAELGRDPSGPLGGLVAHAVIVEAAR</sequence>
<evidence type="ECO:0000256" key="5">
    <source>
        <dbReference type="ARBA" id="ARBA00022691"/>
    </source>
</evidence>
<gene>
    <name evidence="7" type="ORF">WJX68_01310</name>
</gene>